<evidence type="ECO:0000313" key="1">
    <source>
        <dbReference type="EMBL" id="KAF7263169.1"/>
    </source>
</evidence>
<dbReference type="EMBL" id="JAACXV010023130">
    <property type="protein sequence ID" value="KAF7263169.1"/>
    <property type="molecule type" value="Genomic_DNA"/>
</dbReference>
<dbReference type="EMBL" id="JAACXV010023124">
    <property type="protein sequence ID" value="KAF7263172.1"/>
    <property type="molecule type" value="Genomic_DNA"/>
</dbReference>
<protein>
    <submittedName>
        <fullName evidence="1">Uncharacterized protein</fullName>
    </submittedName>
</protein>
<dbReference type="Proteomes" id="UP000625711">
    <property type="component" value="Unassembled WGS sequence"/>
</dbReference>
<proteinExistence type="predicted"/>
<dbReference type="AlphaFoldDB" id="A0A834HKG5"/>
<organism evidence="1 3">
    <name type="scientific">Rhynchophorus ferrugineus</name>
    <name type="common">Red palm weevil</name>
    <name type="synonym">Curculio ferrugineus</name>
    <dbReference type="NCBI Taxonomy" id="354439"/>
    <lineage>
        <taxon>Eukaryota</taxon>
        <taxon>Metazoa</taxon>
        <taxon>Ecdysozoa</taxon>
        <taxon>Arthropoda</taxon>
        <taxon>Hexapoda</taxon>
        <taxon>Insecta</taxon>
        <taxon>Pterygota</taxon>
        <taxon>Neoptera</taxon>
        <taxon>Endopterygota</taxon>
        <taxon>Coleoptera</taxon>
        <taxon>Polyphaga</taxon>
        <taxon>Cucujiformia</taxon>
        <taxon>Curculionidae</taxon>
        <taxon>Dryophthorinae</taxon>
        <taxon>Rhynchophorus</taxon>
    </lineage>
</organism>
<name>A0A834HKG5_RHYFE</name>
<gene>
    <name evidence="2" type="ORF">GWI33_003539</name>
    <name evidence="1" type="ORF">GWI33_003541</name>
</gene>
<evidence type="ECO:0000313" key="2">
    <source>
        <dbReference type="EMBL" id="KAF7263172.1"/>
    </source>
</evidence>
<comment type="caution">
    <text evidence="1">The sequence shown here is derived from an EMBL/GenBank/DDBJ whole genome shotgun (WGS) entry which is preliminary data.</text>
</comment>
<reference evidence="1" key="1">
    <citation type="submission" date="2020-08" db="EMBL/GenBank/DDBJ databases">
        <title>Genome sequencing and assembly of the red palm weevil Rhynchophorus ferrugineus.</title>
        <authorList>
            <person name="Dias G.B."/>
            <person name="Bergman C.M."/>
            <person name="Manee M."/>
        </authorList>
    </citation>
    <scope>NUCLEOTIDE SEQUENCE</scope>
    <source>
        <strain evidence="1">AA-2017</strain>
        <tissue evidence="1">Whole larva</tissue>
    </source>
</reference>
<sequence length="138" mass="15825">MDFLPTPSSHLFFVCALNVEPIRPSENRTINRVPVKRRSGRNDDPLFRRGRKQTILGTHHRKRTATVSGWPPSFRQRLQPTTVPKPIIRSGEQIFSDRMGSETPKVSFYLCHRVLGDDAEPSTPTAEHLNVRKSYLSF</sequence>
<accession>A0A834HKG5</accession>
<evidence type="ECO:0000313" key="3">
    <source>
        <dbReference type="Proteomes" id="UP000625711"/>
    </source>
</evidence>
<keyword evidence="3" id="KW-1185">Reference proteome</keyword>